<proteinExistence type="predicted"/>
<dbReference type="EMBL" id="UINC01043744">
    <property type="protein sequence ID" value="SVB48204.1"/>
    <property type="molecule type" value="Genomic_DNA"/>
</dbReference>
<sequence>MLMLLVTVGILQSWNVALAILNLCLISAIMTMGVNIQWGYAGLFNAGVMGFTALGGI</sequence>
<accession>A0A382EDS0</accession>
<name>A0A382EDS0_9ZZZZ</name>
<dbReference type="AlphaFoldDB" id="A0A382EDS0"/>
<evidence type="ECO:0000313" key="1">
    <source>
        <dbReference type="EMBL" id="SVB48204.1"/>
    </source>
</evidence>
<reference evidence="1" key="1">
    <citation type="submission" date="2018-05" db="EMBL/GenBank/DDBJ databases">
        <authorList>
            <person name="Lanie J.A."/>
            <person name="Ng W.-L."/>
            <person name="Kazmierczak K.M."/>
            <person name="Andrzejewski T.M."/>
            <person name="Davidsen T.M."/>
            <person name="Wayne K.J."/>
            <person name="Tettelin H."/>
            <person name="Glass J.I."/>
            <person name="Rusch D."/>
            <person name="Podicherti R."/>
            <person name="Tsui H.-C.T."/>
            <person name="Winkler M.E."/>
        </authorList>
    </citation>
    <scope>NUCLEOTIDE SEQUENCE</scope>
</reference>
<gene>
    <name evidence="1" type="ORF">METZ01_LOCUS201058</name>
</gene>
<evidence type="ECO:0008006" key="2">
    <source>
        <dbReference type="Google" id="ProtNLM"/>
    </source>
</evidence>
<feature type="non-terminal residue" evidence="1">
    <location>
        <position position="57"/>
    </location>
</feature>
<protein>
    <recommendedName>
        <fullName evidence="2">Branched-chain amino acid ABC transporter permease</fullName>
    </recommendedName>
</protein>
<organism evidence="1">
    <name type="scientific">marine metagenome</name>
    <dbReference type="NCBI Taxonomy" id="408172"/>
    <lineage>
        <taxon>unclassified sequences</taxon>
        <taxon>metagenomes</taxon>
        <taxon>ecological metagenomes</taxon>
    </lineage>
</organism>